<protein>
    <submittedName>
        <fullName evidence="1">Uncharacterized protein</fullName>
    </submittedName>
</protein>
<keyword evidence="2" id="KW-1185">Reference proteome</keyword>
<sequence>MQNTLSSWCNDHNVTIDKFTGEWPDETHAITSQLPSSSPLFDTTTFHLTESELSVLAQQLAQGRRHESESDPSRPLDLEEEVVGRVQTALQIVGLLRDLSSNGPASQSDESFILRVSFTLFGTILGAIDGTVVFDGLEIAVPRAAVDPFESKPHSVRAPLLVAHSSQMPQGKSGNRNSTSYPAFQNQAFLDINLFDAYQFKFDSRPAPRESPTSNEADGRSELDGHIELGDFLALNLHILPIAVASTLLDIIPLLSSILSHRRLWNLIDGPVMGLALQPGSTIARLVVAWTSRSPEPERPELDDDNQLPQVHITFPADPADPDGTIFNPTHGVFDLANPSSMLALFHFILKLSDQFNGVRPESTGDDAEGVLPDQDGEDDGGEGVQSYVDDEDDGSDDRNDRNDGDDDGDSEYSEYIEDSDNSDDYDDEDDSQTEDIPLEHTQPQELSWTELSSVIYSYRNLGVQSNTGNWLISRNAFPILCEKTIDFQDNGFTIQKNDMVDKYISISRPYLPEEWLSSSGPSVGVHTSDALALWLQKQHEEQLTWSCVERIQFVQLASKLAQQRQETSNNHLHHDLMEPHNPIDWEVLIHSSLRPTTELAQGWTPAVWYKSVLNLTRDHHIDTLPSTTSLPFIVNRTELRDFHKSTFKFVKTVLAETEVWPEEELSCGKRQPTWDFMCRISNSITNAMKGRQLGEVLSTIQLIRRYQQDPTQGTSHMAAGVVLPNDIFHSILSEKNQSEELTRFLGSFLFARDVSNDSASAFFQPCAQPSDSCCNIGCEARKPSCELDFPSFFLPVLLVESQSPDPKRGGYSANNSKIFSIAAVSFLVAIGIEDQPVYHLTVDGPYGVLGMTSYCPLKKCILYTADNLMAYNLCEPMGAYLASTMLLKIREEFEILVKKFEVVKDSFLQRLSDPTSRADLNWSQKAQKEVLPDLTERVQMLISSLDINDMDPFRQWLRSRAEGEDE</sequence>
<organism evidence="1 2">
    <name type="scientific">Pluteus cervinus</name>
    <dbReference type="NCBI Taxonomy" id="181527"/>
    <lineage>
        <taxon>Eukaryota</taxon>
        <taxon>Fungi</taxon>
        <taxon>Dikarya</taxon>
        <taxon>Basidiomycota</taxon>
        <taxon>Agaricomycotina</taxon>
        <taxon>Agaricomycetes</taxon>
        <taxon>Agaricomycetidae</taxon>
        <taxon>Agaricales</taxon>
        <taxon>Pluteineae</taxon>
        <taxon>Pluteaceae</taxon>
        <taxon>Pluteus</taxon>
    </lineage>
</organism>
<evidence type="ECO:0000313" key="1">
    <source>
        <dbReference type="EMBL" id="TFK69366.1"/>
    </source>
</evidence>
<reference evidence="1 2" key="1">
    <citation type="journal article" date="2019" name="Nat. Ecol. Evol.">
        <title>Megaphylogeny resolves global patterns of mushroom evolution.</title>
        <authorList>
            <person name="Varga T."/>
            <person name="Krizsan K."/>
            <person name="Foldi C."/>
            <person name="Dima B."/>
            <person name="Sanchez-Garcia M."/>
            <person name="Sanchez-Ramirez S."/>
            <person name="Szollosi G.J."/>
            <person name="Szarkandi J.G."/>
            <person name="Papp V."/>
            <person name="Albert L."/>
            <person name="Andreopoulos W."/>
            <person name="Angelini C."/>
            <person name="Antonin V."/>
            <person name="Barry K.W."/>
            <person name="Bougher N.L."/>
            <person name="Buchanan P."/>
            <person name="Buyck B."/>
            <person name="Bense V."/>
            <person name="Catcheside P."/>
            <person name="Chovatia M."/>
            <person name="Cooper J."/>
            <person name="Damon W."/>
            <person name="Desjardin D."/>
            <person name="Finy P."/>
            <person name="Geml J."/>
            <person name="Haridas S."/>
            <person name="Hughes K."/>
            <person name="Justo A."/>
            <person name="Karasinski D."/>
            <person name="Kautmanova I."/>
            <person name="Kiss B."/>
            <person name="Kocsube S."/>
            <person name="Kotiranta H."/>
            <person name="LaButti K.M."/>
            <person name="Lechner B.E."/>
            <person name="Liimatainen K."/>
            <person name="Lipzen A."/>
            <person name="Lukacs Z."/>
            <person name="Mihaltcheva S."/>
            <person name="Morgado L.N."/>
            <person name="Niskanen T."/>
            <person name="Noordeloos M.E."/>
            <person name="Ohm R.A."/>
            <person name="Ortiz-Santana B."/>
            <person name="Ovrebo C."/>
            <person name="Racz N."/>
            <person name="Riley R."/>
            <person name="Savchenko A."/>
            <person name="Shiryaev A."/>
            <person name="Soop K."/>
            <person name="Spirin V."/>
            <person name="Szebenyi C."/>
            <person name="Tomsovsky M."/>
            <person name="Tulloss R.E."/>
            <person name="Uehling J."/>
            <person name="Grigoriev I.V."/>
            <person name="Vagvolgyi C."/>
            <person name="Papp T."/>
            <person name="Martin F.M."/>
            <person name="Miettinen O."/>
            <person name="Hibbett D.S."/>
            <person name="Nagy L.G."/>
        </authorList>
    </citation>
    <scope>NUCLEOTIDE SEQUENCE [LARGE SCALE GENOMIC DNA]</scope>
    <source>
        <strain evidence="1 2">NL-1719</strain>
    </source>
</reference>
<accession>A0ACD3AUD6</accession>
<dbReference type="Proteomes" id="UP000308600">
    <property type="component" value="Unassembled WGS sequence"/>
</dbReference>
<gene>
    <name evidence="1" type="ORF">BDN72DRAFT_959638</name>
</gene>
<dbReference type="EMBL" id="ML208332">
    <property type="protein sequence ID" value="TFK69366.1"/>
    <property type="molecule type" value="Genomic_DNA"/>
</dbReference>
<evidence type="ECO:0000313" key="2">
    <source>
        <dbReference type="Proteomes" id="UP000308600"/>
    </source>
</evidence>
<proteinExistence type="predicted"/>
<name>A0ACD3AUD6_9AGAR</name>